<name>A0AAW0DK92_9AGAR</name>
<evidence type="ECO:0000313" key="1">
    <source>
        <dbReference type="EMBL" id="KAK7051046.1"/>
    </source>
</evidence>
<evidence type="ECO:0000313" key="2">
    <source>
        <dbReference type="Proteomes" id="UP001383192"/>
    </source>
</evidence>
<keyword evidence="2" id="KW-1185">Reference proteome</keyword>
<proteinExistence type="predicted"/>
<reference evidence="1 2" key="1">
    <citation type="submission" date="2024-01" db="EMBL/GenBank/DDBJ databases">
        <title>A draft genome for a cacao thread blight-causing isolate of Paramarasmius palmivorus.</title>
        <authorList>
            <person name="Baruah I.K."/>
            <person name="Bukari Y."/>
            <person name="Amoako-Attah I."/>
            <person name="Meinhardt L.W."/>
            <person name="Bailey B.A."/>
            <person name="Cohen S.P."/>
        </authorList>
    </citation>
    <scope>NUCLEOTIDE SEQUENCE [LARGE SCALE GENOMIC DNA]</scope>
    <source>
        <strain evidence="1 2">GH-12</strain>
    </source>
</reference>
<comment type="caution">
    <text evidence="1">The sequence shown here is derived from an EMBL/GenBank/DDBJ whole genome shotgun (WGS) entry which is preliminary data.</text>
</comment>
<sequence length="110" mass="12802">MTRFRQAMDPFVSKYNAILASATECNYSSPKYLSVMQYRAGTQFKGHARLSMISSRKEAEELLLRAGRKEARLSYNSNYVFTEWEDPSEWPGLAWIQELLAVIDELPEWE</sequence>
<gene>
    <name evidence="1" type="ORF">VNI00_005158</name>
</gene>
<accession>A0AAW0DK92</accession>
<dbReference type="Proteomes" id="UP001383192">
    <property type="component" value="Unassembled WGS sequence"/>
</dbReference>
<dbReference type="EMBL" id="JAYKXP010000014">
    <property type="protein sequence ID" value="KAK7051046.1"/>
    <property type="molecule type" value="Genomic_DNA"/>
</dbReference>
<organism evidence="1 2">
    <name type="scientific">Paramarasmius palmivorus</name>
    <dbReference type="NCBI Taxonomy" id="297713"/>
    <lineage>
        <taxon>Eukaryota</taxon>
        <taxon>Fungi</taxon>
        <taxon>Dikarya</taxon>
        <taxon>Basidiomycota</taxon>
        <taxon>Agaricomycotina</taxon>
        <taxon>Agaricomycetes</taxon>
        <taxon>Agaricomycetidae</taxon>
        <taxon>Agaricales</taxon>
        <taxon>Marasmiineae</taxon>
        <taxon>Marasmiaceae</taxon>
        <taxon>Paramarasmius</taxon>
    </lineage>
</organism>
<protein>
    <submittedName>
        <fullName evidence="1">Uncharacterized protein</fullName>
    </submittedName>
</protein>
<dbReference type="AlphaFoldDB" id="A0AAW0DK92"/>